<proteinExistence type="predicted"/>
<dbReference type="AlphaFoldDB" id="A0A367IQ23"/>
<reference evidence="1 2" key="1">
    <citation type="journal article" date="2018" name="G3 (Bethesda)">
        <title>Phylogenetic and Phylogenomic Definition of Rhizopus Species.</title>
        <authorList>
            <person name="Gryganskyi A.P."/>
            <person name="Golan J."/>
            <person name="Dolatabadi S."/>
            <person name="Mondo S."/>
            <person name="Robb S."/>
            <person name="Idnurm A."/>
            <person name="Muszewska A."/>
            <person name="Steczkiewicz K."/>
            <person name="Masonjones S."/>
            <person name="Liao H.L."/>
            <person name="Gajdeczka M.T."/>
            <person name="Anike F."/>
            <person name="Vuek A."/>
            <person name="Anishchenko I.M."/>
            <person name="Voigt K."/>
            <person name="de Hoog G.S."/>
            <person name="Smith M.E."/>
            <person name="Heitman J."/>
            <person name="Vilgalys R."/>
            <person name="Stajich J.E."/>
        </authorList>
    </citation>
    <scope>NUCLEOTIDE SEQUENCE [LARGE SCALE GENOMIC DNA]</scope>
    <source>
        <strain evidence="1 2">LSU 92-RS-03</strain>
    </source>
</reference>
<evidence type="ECO:0000313" key="2">
    <source>
        <dbReference type="Proteomes" id="UP000253551"/>
    </source>
</evidence>
<feature type="non-terminal residue" evidence="1">
    <location>
        <position position="79"/>
    </location>
</feature>
<dbReference type="EMBL" id="PJQM01006400">
    <property type="protein sequence ID" value="RCH79736.1"/>
    <property type="molecule type" value="Genomic_DNA"/>
</dbReference>
<feature type="non-terminal residue" evidence="1">
    <location>
        <position position="1"/>
    </location>
</feature>
<gene>
    <name evidence="1" type="ORF">CU098_006785</name>
</gene>
<dbReference type="Proteomes" id="UP000253551">
    <property type="component" value="Unassembled WGS sequence"/>
</dbReference>
<sequence length="79" mass="9178">HSTFLSPTVCGIKKRTEKRNTSFPKRLTEAHKKSSKLGKFHRNVHCRPQETLRKICEVGVCISSNIFRQESRDLDFGLY</sequence>
<evidence type="ECO:0000313" key="1">
    <source>
        <dbReference type="EMBL" id="RCH79736.1"/>
    </source>
</evidence>
<comment type="caution">
    <text evidence="1">The sequence shown here is derived from an EMBL/GenBank/DDBJ whole genome shotgun (WGS) entry which is preliminary data.</text>
</comment>
<accession>A0A367IQ23</accession>
<organism evidence="1 2">
    <name type="scientific">Rhizopus stolonifer</name>
    <name type="common">Rhizopus nigricans</name>
    <dbReference type="NCBI Taxonomy" id="4846"/>
    <lineage>
        <taxon>Eukaryota</taxon>
        <taxon>Fungi</taxon>
        <taxon>Fungi incertae sedis</taxon>
        <taxon>Mucoromycota</taxon>
        <taxon>Mucoromycotina</taxon>
        <taxon>Mucoromycetes</taxon>
        <taxon>Mucorales</taxon>
        <taxon>Mucorineae</taxon>
        <taxon>Rhizopodaceae</taxon>
        <taxon>Rhizopus</taxon>
    </lineage>
</organism>
<name>A0A367IQ23_RHIST</name>
<protein>
    <submittedName>
        <fullName evidence="1">Uncharacterized protein</fullName>
    </submittedName>
</protein>
<keyword evidence="2" id="KW-1185">Reference proteome</keyword>